<organism evidence="1 2">
    <name type="scientific">Stephania japonica</name>
    <dbReference type="NCBI Taxonomy" id="461633"/>
    <lineage>
        <taxon>Eukaryota</taxon>
        <taxon>Viridiplantae</taxon>
        <taxon>Streptophyta</taxon>
        <taxon>Embryophyta</taxon>
        <taxon>Tracheophyta</taxon>
        <taxon>Spermatophyta</taxon>
        <taxon>Magnoliopsida</taxon>
        <taxon>Ranunculales</taxon>
        <taxon>Menispermaceae</taxon>
        <taxon>Menispermoideae</taxon>
        <taxon>Cissampelideae</taxon>
        <taxon>Stephania</taxon>
    </lineage>
</organism>
<comment type="caution">
    <text evidence="1">The sequence shown here is derived from an EMBL/GenBank/DDBJ whole genome shotgun (WGS) entry which is preliminary data.</text>
</comment>
<accession>A0AAP0PKB0</accession>
<gene>
    <name evidence="1" type="ORF">Sjap_007030</name>
</gene>
<evidence type="ECO:0000313" key="2">
    <source>
        <dbReference type="Proteomes" id="UP001417504"/>
    </source>
</evidence>
<sequence>MRYSLSSAGMYVCDMFGEGAAILQMYVSLPRKPYINPQNIQQSTCIFDKGGHN</sequence>
<keyword evidence="2" id="KW-1185">Reference proteome</keyword>
<dbReference type="Proteomes" id="UP001417504">
    <property type="component" value="Unassembled WGS sequence"/>
</dbReference>
<evidence type="ECO:0000313" key="1">
    <source>
        <dbReference type="EMBL" id="KAK9147127.1"/>
    </source>
</evidence>
<name>A0AAP0PKB0_9MAGN</name>
<proteinExistence type="predicted"/>
<protein>
    <submittedName>
        <fullName evidence="1">Uncharacterized protein</fullName>
    </submittedName>
</protein>
<dbReference type="AlphaFoldDB" id="A0AAP0PKB0"/>
<reference evidence="1 2" key="1">
    <citation type="submission" date="2024-01" db="EMBL/GenBank/DDBJ databases">
        <title>Genome assemblies of Stephania.</title>
        <authorList>
            <person name="Yang L."/>
        </authorList>
    </citation>
    <scope>NUCLEOTIDE SEQUENCE [LARGE SCALE GENOMIC DNA]</scope>
    <source>
        <strain evidence="1">QJT</strain>
        <tissue evidence="1">Leaf</tissue>
    </source>
</reference>
<dbReference type="EMBL" id="JBBNAE010000002">
    <property type="protein sequence ID" value="KAK9147127.1"/>
    <property type="molecule type" value="Genomic_DNA"/>
</dbReference>